<dbReference type="InterPro" id="IPR041698">
    <property type="entry name" value="Methyltransf_25"/>
</dbReference>
<dbReference type="OrthoDB" id="9778766at2"/>
<evidence type="ECO:0000313" key="5">
    <source>
        <dbReference type="Proteomes" id="UP000199657"/>
    </source>
</evidence>
<keyword evidence="2 4" id="KW-0808">Transferase</keyword>
<keyword evidence="1 4" id="KW-0489">Methyltransferase</keyword>
<accession>A0A1H8RNS2</accession>
<dbReference type="PANTHER" id="PTHR43861">
    <property type="entry name" value="TRANS-ACONITATE 2-METHYLTRANSFERASE-RELATED"/>
    <property type="match status" value="1"/>
</dbReference>
<protein>
    <submittedName>
        <fullName evidence="4">Methyltransferase domain-containing protein</fullName>
    </submittedName>
</protein>
<feature type="domain" description="Methyltransferase" evidence="3">
    <location>
        <begin position="46"/>
        <end position="140"/>
    </location>
</feature>
<dbReference type="Proteomes" id="UP000199657">
    <property type="component" value="Unassembled WGS sequence"/>
</dbReference>
<dbReference type="InterPro" id="IPR029063">
    <property type="entry name" value="SAM-dependent_MTases_sf"/>
</dbReference>
<gene>
    <name evidence="4" type="ORF">SAMN04488052_102137</name>
</gene>
<evidence type="ECO:0000256" key="2">
    <source>
        <dbReference type="ARBA" id="ARBA00022679"/>
    </source>
</evidence>
<dbReference type="RefSeq" id="WP_091640655.1">
    <property type="nucleotide sequence ID" value="NZ_FOEG01000002.1"/>
</dbReference>
<dbReference type="EMBL" id="FOEG01000002">
    <property type="protein sequence ID" value="SEO67814.1"/>
    <property type="molecule type" value="Genomic_DNA"/>
</dbReference>
<dbReference type="GO" id="GO:0008168">
    <property type="term" value="F:methyltransferase activity"/>
    <property type="evidence" value="ECO:0007669"/>
    <property type="project" value="UniProtKB-KW"/>
</dbReference>
<dbReference type="GO" id="GO:0032259">
    <property type="term" value="P:methylation"/>
    <property type="evidence" value="ECO:0007669"/>
    <property type="project" value="UniProtKB-KW"/>
</dbReference>
<dbReference type="Gene3D" id="3.40.50.150">
    <property type="entry name" value="Vaccinia Virus protein VP39"/>
    <property type="match status" value="1"/>
</dbReference>
<dbReference type="SUPFAM" id="SSF53335">
    <property type="entry name" value="S-adenosyl-L-methionine-dependent methyltransferases"/>
    <property type="match status" value="1"/>
</dbReference>
<name>A0A1H8RNS2_9GAMM</name>
<dbReference type="STRING" id="406100.SAMN04488052_102137"/>
<organism evidence="4 5">
    <name type="scientific">Aquisalimonas asiatica</name>
    <dbReference type="NCBI Taxonomy" id="406100"/>
    <lineage>
        <taxon>Bacteria</taxon>
        <taxon>Pseudomonadati</taxon>
        <taxon>Pseudomonadota</taxon>
        <taxon>Gammaproteobacteria</taxon>
        <taxon>Chromatiales</taxon>
        <taxon>Ectothiorhodospiraceae</taxon>
        <taxon>Aquisalimonas</taxon>
    </lineage>
</organism>
<evidence type="ECO:0000313" key="4">
    <source>
        <dbReference type="EMBL" id="SEO67814.1"/>
    </source>
</evidence>
<reference evidence="4 5" key="1">
    <citation type="submission" date="2016-10" db="EMBL/GenBank/DDBJ databases">
        <authorList>
            <person name="de Groot N.N."/>
        </authorList>
    </citation>
    <scope>NUCLEOTIDE SEQUENCE [LARGE SCALE GENOMIC DNA]</scope>
    <source>
        <strain evidence="4 5">CGMCC 1.6291</strain>
    </source>
</reference>
<dbReference type="PANTHER" id="PTHR43861:SF1">
    <property type="entry name" value="TRANS-ACONITATE 2-METHYLTRANSFERASE"/>
    <property type="match status" value="1"/>
</dbReference>
<sequence length="219" mass="23971">MERIPEPELMDEAEQALAYARADFEAPNSAFVERYAELIGVTGGRVLDVGCGPGDIPLRLARRFPGLRVDGLDGAEAMLALARDALAREPAIGDRVRFIHDDVAGDSVRGAAYDAVVSNSLLHHLHEPSTLWRLVKETARPGAGVLVMDLYRPDTRERAAEIVATYASDEPEVLRRDFFNSLLAAFTPGEVREQLACAGLPHLRVETVSDRHLLVHGRA</sequence>
<keyword evidence="5" id="KW-1185">Reference proteome</keyword>
<evidence type="ECO:0000256" key="1">
    <source>
        <dbReference type="ARBA" id="ARBA00022603"/>
    </source>
</evidence>
<dbReference type="CDD" id="cd02440">
    <property type="entry name" value="AdoMet_MTases"/>
    <property type="match status" value="1"/>
</dbReference>
<dbReference type="Pfam" id="PF13649">
    <property type="entry name" value="Methyltransf_25"/>
    <property type="match status" value="1"/>
</dbReference>
<evidence type="ECO:0000259" key="3">
    <source>
        <dbReference type="Pfam" id="PF13649"/>
    </source>
</evidence>
<dbReference type="AlphaFoldDB" id="A0A1H8RNS2"/>
<proteinExistence type="predicted"/>